<keyword evidence="3" id="KW-1185">Reference proteome</keyword>
<dbReference type="PANTHER" id="PTHR22916">
    <property type="entry name" value="GLYCOSYLTRANSFERASE"/>
    <property type="match status" value="1"/>
</dbReference>
<dbReference type="KEGG" id="pacs:FAZ98_13325"/>
<accession>A0A7Z2GIX5</accession>
<dbReference type="PANTHER" id="PTHR22916:SF3">
    <property type="entry name" value="UDP-GLCNAC:BETAGAL BETA-1,3-N-ACETYLGLUCOSAMINYLTRANSFERASE-LIKE PROTEIN 1"/>
    <property type="match status" value="1"/>
</dbReference>
<protein>
    <submittedName>
        <fullName evidence="2">Glycosyltransferase</fullName>
    </submittedName>
</protein>
<proteinExistence type="predicted"/>
<dbReference type="Gene3D" id="3.90.550.10">
    <property type="entry name" value="Spore Coat Polysaccharide Biosynthesis Protein SpsA, Chain A"/>
    <property type="match status" value="1"/>
</dbReference>
<evidence type="ECO:0000313" key="3">
    <source>
        <dbReference type="Proteomes" id="UP000433577"/>
    </source>
</evidence>
<reference evidence="2 3" key="1">
    <citation type="submission" date="2019-12" db="EMBL/GenBank/DDBJ databases">
        <title>Paraburkholderia acidiphila 7Q-K02 sp. nov and Paraburkholderia acidisoli DHF22 sp. nov., two strains isolated from forest soil.</title>
        <authorList>
            <person name="Gao Z."/>
            <person name="Qiu L."/>
        </authorList>
    </citation>
    <scope>NUCLEOTIDE SEQUENCE [LARGE SCALE GENOMIC DNA]</scope>
    <source>
        <strain evidence="2 3">DHF22</strain>
    </source>
</reference>
<dbReference type="Proteomes" id="UP000433577">
    <property type="component" value="Chromosome 1"/>
</dbReference>
<dbReference type="EMBL" id="CP046913">
    <property type="protein sequence ID" value="QGZ62627.1"/>
    <property type="molecule type" value="Genomic_DNA"/>
</dbReference>
<dbReference type="InterPro" id="IPR029044">
    <property type="entry name" value="Nucleotide-diphossugar_trans"/>
</dbReference>
<feature type="domain" description="Glycosyltransferase 2-like" evidence="1">
    <location>
        <begin position="15"/>
        <end position="124"/>
    </location>
</feature>
<dbReference type="InterPro" id="IPR001173">
    <property type="entry name" value="Glyco_trans_2-like"/>
</dbReference>
<dbReference type="Pfam" id="PF00535">
    <property type="entry name" value="Glycos_transf_2"/>
    <property type="match status" value="1"/>
</dbReference>
<dbReference type="OrthoDB" id="215285at2"/>
<organism evidence="2 3">
    <name type="scientific">Paraburkholderia acidisoli</name>
    <dbReference type="NCBI Taxonomy" id="2571748"/>
    <lineage>
        <taxon>Bacteria</taxon>
        <taxon>Pseudomonadati</taxon>
        <taxon>Pseudomonadota</taxon>
        <taxon>Betaproteobacteria</taxon>
        <taxon>Burkholderiales</taxon>
        <taxon>Burkholderiaceae</taxon>
        <taxon>Paraburkholderia</taxon>
    </lineage>
</organism>
<keyword evidence="2" id="KW-0808">Transferase</keyword>
<dbReference type="CDD" id="cd00761">
    <property type="entry name" value="Glyco_tranf_GTA_type"/>
    <property type="match status" value="1"/>
</dbReference>
<dbReference type="GO" id="GO:0016758">
    <property type="term" value="F:hexosyltransferase activity"/>
    <property type="evidence" value="ECO:0007669"/>
    <property type="project" value="UniProtKB-ARBA"/>
</dbReference>
<dbReference type="RefSeq" id="WP_158951632.1">
    <property type="nucleotide sequence ID" value="NZ_CP046913.1"/>
</dbReference>
<sequence length="268" mass="30364">MLSQPFATASAPVVSVITPTWNREALLPFAYRSVAAQREVALEWIVIDDSAAPSAFMRELTDLRVIYRHVPQRMTVGEKRNLAVELARGDVIAHFDDDEVYAPRYLSTMLGQMHRHEAEFAKLGAFFVYSRVYGQFGYWDLMRKSGLHFCWSGRPMTLLNFPHDNPAFADNHLGYGFSYLYTKRLWAAQPFEPRSFNEDGLFAAAARSHGARMTLLADDIGLCLHVLHAHNTSKSYPQFLLPDVLVERHFPHFCEALAAAAMRSARAP</sequence>
<dbReference type="AlphaFoldDB" id="A0A7Z2GIX5"/>
<dbReference type="SUPFAM" id="SSF53448">
    <property type="entry name" value="Nucleotide-diphospho-sugar transferases"/>
    <property type="match status" value="1"/>
</dbReference>
<evidence type="ECO:0000313" key="2">
    <source>
        <dbReference type="EMBL" id="QGZ62627.1"/>
    </source>
</evidence>
<gene>
    <name evidence="2" type="ORF">FAZ98_13325</name>
</gene>
<name>A0A7Z2GIX5_9BURK</name>
<evidence type="ECO:0000259" key="1">
    <source>
        <dbReference type="Pfam" id="PF00535"/>
    </source>
</evidence>